<feature type="compositionally biased region" description="Basic and acidic residues" evidence="1">
    <location>
        <begin position="142"/>
        <end position="166"/>
    </location>
</feature>
<reference evidence="3 4" key="1">
    <citation type="submission" date="2022-05" db="EMBL/GenBank/DDBJ databases">
        <title>Flavobacterium sp., isolated from activated sludge.</title>
        <authorList>
            <person name="Ran Q."/>
        </authorList>
    </citation>
    <scope>NUCLEOTIDE SEQUENCE [LARGE SCALE GENOMIC DNA]</scope>
    <source>
        <strain evidence="3 4">HXWNR69</strain>
    </source>
</reference>
<evidence type="ECO:0000313" key="4">
    <source>
        <dbReference type="Proteomes" id="UP001203342"/>
    </source>
</evidence>
<keyword evidence="2" id="KW-1133">Transmembrane helix</keyword>
<feature type="compositionally biased region" description="Gly residues" evidence="1">
    <location>
        <begin position="206"/>
        <end position="234"/>
    </location>
</feature>
<feature type="region of interest" description="Disordered" evidence="1">
    <location>
        <begin position="133"/>
        <end position="234"/>
    </location>
</feature>
<name>A0ABT0TIK1_9FLAO</name>
<evidence type="ECO:0000313" key="3">
    <source>
        <dbReference type="EMBL" id="MCL9770801.1"/>
    </source>
</evidence>
<gene>
    <name evidence="3" type="ORF">NAT47_10260</name>
</gene>
<keyword evidence="2" id="KW-0472">Membrane</keyword>
<dbReference type="Proteomes" id="UP001203342">
    <property type="component" value="Unassembled WGS sequence"/>
</dbReference>
<accession>A0ABT0TIK1</accession>
<dbReference type="EMBL" id="JAMLJN010000008">
    <property type="protein sequence ID" value="MCL9770801.1"/>
    <property type="molecule type" value="Genomic_DNA"/>
</dbReference>
<dbReference type="RefSeq" id="WP_250582460.1">
    <property type="nucleotide sequence ID" value="NZ_JAMLJN010000008.1"/>
</dbReference>
<keyword evidence="2" id="KW-0812">Transmembrane</keyword>
<organism evidence="3 4">
    <name type="scientific">Flavobacterium fragile</name>
    <dbReference type="NCBI Taxonomy" id="2949085"/>
    <lineage>
        <taxon>Bacteria</taxon>
        <taxon>Pseudomonadati</taxon>
        <taxon>Bacteroidota</taxon>
        <taxon>Flavobacteriia</taxon>
        <taxon>Flavobacteriales</taxon>
        <taxon>Flavobacteriaceae</taxon>
        <taxon>Flavobacterium</taxon>
    </lineage>
</organism>
<evidence type="ECO:0000256" key="1">
    <source>
        <dbReference type="SAM" id="MobiDB-lite"/>
    </source>
</evidence>
<proteinExistence type="predicted"/>
<protein>
    <submittedName>
        <fullName evidence="3">Energy transducer TonB</fullName>
    </submittedName>
</protein>
<evidence type="ECO:0000256" key="2">
    <source>
        <dbReference type="SAM" id="Phobius"/>
    </source>
</evidence>
<feature type="transmembrane region" description="Helical" evidence="2">
    <location>
        <begin position="14"/>
        <end position="36"/>
    </location>
</feature>
<sequence length="331" mass="34702">MRRKGNLLELLTEYVPLSLLLTVLLTVLFFVLYKQLQKSDIPDERRSFILSTYSFLSIVLILFSIRFWPPSNIKELIIAQGGGGGGIEVNFGDSDLGSGDNFTSEVLDVTNHKVIASSESVSAEDIITQDNTDDIPSVIKTPSKEKTNEVVKKEVKPSESKVDPVKKNSALANILNGKNKGGDGDDNVAGNKGDKKGSLSSSDYYGDGGSGGGSGGGNGKGVGTGDGDGYGPGSGNGSGGGIGYSLGNRKALVKPAPKYVCNETGKVVVEVQVDKTGRTISAVAGVKGTTNTAKCLLDQAKIAALNTKWQASESAPETQRGNIIYNFTISE</sequence>
<comment type="caution">
    <text evidence="3">The sequence shown here is derived from an EMBL/GenBank/DDBJ whole genome shotgun (WGS) entry which is preliminary data.</text>
</comment>
<keyword evidence="4" id="KW-1185">Reference proteome</keyword>
<feature type="transmembrane region" description="Helical" evidence="2">
    <location>
        <begin position="48"/>
        <end position="68"/>
    </location>
</feature>